<keyword evidence="7" id="KW-0282">Flagellum</keyword>
<protein>
    <recommendedName>
        <fullName evidence="4">Flagellin</fullName>
    </recommendedName>
</protein>
<comment type="function">
    <text evidence="4">Flagellin is the subunit protein which polymerizes to form the filaments of bacterial flagella.</text>
</comment>
<dbReference type="PRINTS" id="PR00207">
    <property type="entry name" value="FLAGELLIN"/>
</dbReference>
<dbReference type="Pfam" id="PF00669">
    <property type="entry name" value="Flagellin_N"/>
    <property type="match status" value="1"/>
</dbReference>
<keyword evidence="8" id="KW-1185">Reference proteome</keyword>
<dbReference type="InterPro" id="IPR001492">
    <property type="entry name" value="Flagellin"/>
</dbReference>
<dbReference type="KEGG" id="ege:EM595_p0355"/>
<gene>
    <name evidence="7" type="ORF">EM595_p0355</name>
</gene>
<dbReference type="PANTHER" id="PTHR42792">
    <property type="entry name" value="FLAGELLIN"/>
    <property type="match status" value="1"/>
</dbReference>
<feature type="domain" description="Flagellin C-terminal" evidence="6">
    <location>
        <begin position="395"/>
        <end position="480"/>
    </location>
</feature>
<dbReference type="InterPro" id="IPR046358">
    <property type="entry name" value="Flagellin_C"/>
</dbReference>
<comment type="similarity">
    <text evidence="1 4">Belongs to the bacterial flagellin family.</text>
</comment>
<feature type="domain" description="Flagellin N-terminal" evidence="5">
    <location>
        <begin position="4"/>
        <end position="139"/>
    </location>
</feature>
<dbReference type="RefSeq" id="WP_071852570.1">
    <property type="nucleotide sequence ID" value="NZ_LN907828.1"/>
</dbReference>
<proteinExistence type="inferred from homology"/>
<evidence type="ECO:0000313" key="7">
    <source>
        <dbReference type="EMBL" id="CUU26052.1"/>
    </source>
</evidence>
<dbReference type="GO" id="GO:0009288">
    <property type="term" value="C:bacterial-type flagellum"/>
    <property type="evidence" value="ECO:0007669"/>
    <property type="project" value="UniProtKB-SubCell"/>
</dbReference>
<dbReference type="PATRIC" id="fig|1619313.3.peg.3973"/>
<name>A0A0U5GT68_9GAMM</name>
<keyword evidence="7" id="KW-0966">Cell projection</keyword>
<dbReference type="EMBL" id="LN907828">
    <property type="protein sequence ID" value="CUU26052.1"/>
    <property type="molecule type" value="Genomic_DNA"/>
</dbReference>
<evidence type="ECO:0000256" key="1">
    <source>
        <dbReference type="ARBA" id="ARBA00005709"/>
    </source>
</evidence>
<dbReference type="SUPFAM" id="SSF64518">
    <property type="entry name" value="Phase 1 flagellin"/>
    <property type="match status" value="1"/>
</dbReference>
<evidence type="ECO:0000313" key="8">
    <source>
        <dbReference type="Proteomes" id="UP000059419"/>
    </source>
</evidence>
<geneLocation type="plasmid" evidence="8">
    <name>pEM01</name>
</geneLocation>
<evidence type="ECO:0000256" key="3">
    <source>
        <dbReference type="ARBA" id="ARBA00023143"/>
    </source>
</evidence>
<keyword evidence="3 4" id="KW-0975">Bacterial flagellum</keyword>
<dbReference type="OrthoDB" id="9796789at2"/>
<keyword evidence="2 4" id="KW-0964">Secreted</keyword>
<dbReference type="Gene3D" id="1.20.1330.10">
    <property type="entry name" value="f41 fragment of flagellin, N-terminal domain"/>
    <property type="match status" value="2"/>
</dbReference>
<dbReference type="InterPro" id="IPR001029">
    <property type="entry name" value="Flagellin_N"/>
</dbReference>
<keyword evidence="7" id="KW-0969">Cilium</keyword>
<evidence type="ECO:0000259" key="5">
    <source>
        <dbReference type="Pfam" id="PF00669"/>
    </source>
</evidence>
<evidence type="ECO:0000256" key="2">
    <source>
        <dbReference type="ARBA" id="ARBA00022525"/>
    </source>
</evidence>
<evidence type="ECO:0000256" key="4">
    <source>
        <dbReference type="RuleBase" id="RU362073"/>
    </source>
</evidence>
<reference evidence="8" key="1">
    <citation type="submission" date="2015-11" db="EMBL/GenBank/DDBJ databases">
        <authorList>
            <person name="Blom J."/>
        </authorList>
    </citation>
    <scope>NUCLEOTIDE SEQUENCE [LARGE SCALE GENOMIC DNA]</scope>
    <source>
        <plasmid evidence="8">pEM01</plasmid>
    </source>
</reference>
<dbReference type="GO" id="GO:0005198">
    <property type="term" value="F:structural molecule activity"/>
    <property type="evidence" value="ECO:0007669"/>
    <property type="project" value="UniProtKB-UniRule"/>
</dbReference>
<dbReference type="PANTHER" id="PTHR42792:SF2">
    <property type="entry name" value="FLAGELLIN"/>
    <property type="match status" value="1"/>
</dbReference>
<comment type="subcellular location">
    <subcellularLocation>
        <location evidence="4">Secreted</location>
    </subcellularLocation>
    <subcellularLocation>
        <location evidence="4">Bacterial flagellum</location>
    </subcellularLocation>
</comment>
<sequence>MLTINHNDAAAVLNKNSLNTTSVLSKTIERLSSGMRINSAKDDAAGQAIANRMTANINADSAVARGLNDAISYAQTAESSLGSVSNLLIRAKSLSIQAATGTLSTADRISINGEYQQILAGINEIANQTEIFGQYPLATSKPDLPPALLGNVQPINTRFPEAGKSYSFTSGVVPLAYIPAGATNIVISLDSLAQDDDVQLFTRDGRHLAGTPINGSDPDFTWVSKGITDNATATAKLLVPANGFAAGASYNDTDLIDGGPAWASAGSALSYNGMNITYSGDGDRYEDSTNGDFNNGRIASNSLERLTLDNVQEDLIVVVVGNGSFNSTLTWGLLPEPTVVPATPPKQSRPMEVITSANFGQPVQSDSIPATPSDTKTLGLNNTTLLSEGDIAISMNALDKALEKVSQYRGTYGAKINRYESNKAVLNQHGTDMQSARSRIQDADYAQEASELARTQILQQGQTAVAKLANQSPERVLALLRG</sequence>
<accession>A0A0U5GT68</accession>
<dbReference type="AlphaFoldDB" id="A0A0U5GT68"/>
<evidence type="ECO:0000259" key="6">
    <source>
        <dbReference type="Pfam" id="PF00700"/>
    </source>
</evidence>
<dbReference type="Proteomes" id="UP000059419">
    <property type="component" value="Plasmid pEM01"/>
</dbReference>
<organism evidence="7 8">
    <name type="scientific">Duffyella gerundensis</name>
    <dbReference type="NCBI Taxonomy" id="1619313"/>
    <lineage>
        <taxon>Bacteria</taxon>
        <taxon>Pseudomonadati</taxon>
        <taxon>Pseudomonadota</taxon>
        <taxon>Gammaproteobacteria</taxon>
        <taxon>Enterobacterales</taxon>
        <taxon>Erwiniaceae</taxon>
        <taxon>Duffyella</taxon>
    </lineage>
</organism>
<dbReference type="GO" id="GO:0005576">
    <property type="term" value="C:extracellular region"/>
    <property type="evidence" value="ECO:0007669"/>
    <property type="project" value="UniProtKB-SubCell"/>
</dbReference>
<dbReference type="Pfam" id="PF00700">
    <property type="entry name" value="Flagellin_C"/>
    <property type="match status" value="1"/>
</dbReference>